<evidence type="ECO:0000313" key="2">
    <source>
        <dbReference type="Proteomes" id="UP000199675"/>
    </source>
</evidence>
<evidence type="ECO:0000313" key="1">
    <source>
        <dbReference type="EMBL" id="SDW30049.1"/>
    </source>
</evidence>
<dbReference type="Proteomes" id="UP000199675">
    <property type="component" value="Unassembled WGS sequence"/>
</dbReference>
<dbReference type="EMBL" id="FNNE01000002">
    <property type="protein sequence ID" value="SDW30049.1"/>
    <property type="molecule type" value="Genomic_DNA"/>
</dbReference>
<protein>
    <submittedName>
        <fullName evidence="1">Uncharacterized protein</fullName>
    </submittedName>
</protein>
<keyword evidence="2" id="KW-1185">Reference proteome</keyword>
<sequence length="172" mass="18110">MAEINPLGDSFQPRRCGALEECCGEDPVAVSGGEGDAARTFSGPAGIRTCVQTSVVRLCELPMAEFQCRPPGHAFLHDMPFGGSGHSGVGSYPGRQIQRLALRLCLGKNGPCCDDCRSGGHSERCWRIWAAACSIRASSALLGVMADACSSSSRAASWPSSSYTFSLARAYS</sequence>
<name>A0A1H2SGA2_9GAMM</name>
<reference evidence="1 2" key="1">
    <citation type="submission" date="2016-10" db="EMBL/GenBank/DDBJ databases">
        <authorList>
            <person name="de Groot N.N."/>
        </authorList>
    </citation>
    <scope>NUCLEOTIDE SEQUENCE [LARGE SCALE GENOMIC DNA]</scope>
    <source>
        <strain evidence="1 2">CGMCC 1.7059</strain>
    </source>
</reference>
<dbReference type="AlphaFoldDB" id="A0A1H2SGA2"/>
<proteinExistence type="predicted"/>
<accession>A0A1H2SGA2</accession>
<organism evidence="1 2">
    <name type="scientific">Marinobacter mobilis</name>
    <dbReference type="NCBI Taxonomy" id="488533"/>
    <lineage>
        <taxon>Bacteria</taxon>
        <taxon>Pseudomonadati</taxon>
        <taxon>Pseudomonadota</taxon>
        <taxon>Gammaproteobacteria</taxon>
        <taxon>Pseudomonadales</taxon>
        <taxon>Marinobacteraceae</taxon>
        <taxon>Marinobacter</taxon>
    </lineage>
</organism>
<dbReference type="STRING" id="488533.SAMN04487960_102110"/>
<gene>
    <name evidence="1" type="ORF">SAMN04487960_102110</name>
</gene>